<dbReference type="AlphaFoldDB" id="A0AAV6Q6U1"/>
<dbReference type="EMBL" id="JAGKHQ010000018">
    <property type="protein sequence ID" value="KAG7485777.1"/>
    <property type="molecule type" value="Genomic_DNA"/>
</dbReference>
<organism evidence="1 2">
    <name type="scientific">Solea senegalensis</name>
    <name type="common">Senegalese sole</name>
    <dbReference type="NCBI Taxonomy" id="28829"/>
    <lineage>
        <taxon>Eukaryota</taxon>
        <taxon>Metazoa</taxon>
        <taxon>Chordata</taxon>
        <taxon>Craniata</taxon>
        <taxon>Vertebrata</taxon>
        <taxon>Euteleostomi</taxon>
        <taxon>Actinopterygii</taxon>
        <taxon>Neopterygii</taxon>
        <taxon>Teleostei</taxon>
        <taxon>Neoteleostei</taxon>
        <taxon>Acanthomorphata</taxon>
        <taxon>Carangaria</taxon>
        <taxon>Pleuronectiformes</taxon>
        <taxon>Pleuronectoidei</taxon>
        <taxon>Soleidae</taxon>
        <taxon>Solea</taxon>
    </lineage>
</organism>
<reference evidence="1 2" key="1">
    <citation type="journal article" date="2021" name="Sci. Rep.">
        <title>Chromosome anchoring in Senegalese sole (Solea senegalensis) reveals sex-associated markers and genome rearrangements in flatfish.</title>
        <authorList>
            <person name="Guerrero-Cozar I."/>
            <person name="Gomez-Garrido J."/>
            <person name="Berbel C."/>
            <person name="Martinez-Blanch J.F."/>
            <person name="Alioto T."/>
            <person name="Claros M.G."/>
            <person name="Gagnaire P.A."/>
            <person name="Manchado M."/>
        </authorList>
    </citation>
    <scope>NUCLEOTIDE SEQUENCE [LARGE SCALE GENOMIC DNA]</scope>
    <source>
        <strain evidence="1">Sse05_10M</strain>
    </source>
</reference>
<evidence type="ECO:0000313" key="2">
    <source>
        <dbReference type="Proteomes" id="UP000693946"/>
    </source>
</evidence>
<accession>A0AAV6Q6U1</accession>
<dbReference type="Proteomes" id="UP000693946">
    <property type="component" value="Linkage Group LG6"/>
</dbReference>
<keyword evidence="2" id="KW-1185">Reference proteome</keyword>
<name>A0AAV6Q6U1_SOLSE</name>
<sequence>MSDIGFQWVQVWTGPGQDLLDPHPNLTCRFVLAPPTASALLLPSSCVSIIGRRIHFDTDSRRSSSGLSGGSSTVHGLGARVSSGLTEPCSCDGAAAAGRGRGNSVRLGAFSGEGSADVEVSTCLECSLE</sequence>
<comment type="caution">
    <text evidence="1">The sequence shown here is derived from an EMBL/GenBank/DDBJ whole genome shotgun (WGS) entry which is preliminary data.</text>
</comment>
<gene>
    <name evidence="1" type="ORF">JOB18_018152</name>
</gene>
<evidence type="ECO:0000313" key="1">
    <source>
        <dbReference type="EMBL" id="KAG7485777.1"/>
    </source>
</evidence>
<proteinExistence type="predicted"/>
<protein>
    <submittedName>
        <fullName evidence="1">Uncharacterized protein</fullName>
    </submittedName>
</protein>